<keyword evidence="7" id="KW-1185">Reference proteome</keyword>
<evidence type="ECO:0000256" key="1">
    <source>
        <dbReference type="ARBA" id="ARBA00023125"/>
    </source>
</evidence>
<sequence length="229" mass="25310">MSIPAKILVIEDDPAIRRLLRVTLERAGHAVAEAGTAREGLSLLGIEKPQVVLLDLGLPDRDGLELVQLIKGQLQATVIVVSAREETAEKVAALDLGADDYLTKPFDTEELLARVRAGLRHRLDARGAEHRVEAGEVVIDLDKRRVTRGGEEVHLAPKEYGVLALLAQRPDRVLSHAQILREVWGPAQADRVEYLRIVVRALRQKLEADPARPVLIVNELGVGYRLRPE</sequence>
<gene>
    <name evidence="6" type="ORF">QGN17_17865</name>
</gene>
<dbReference type="CDD" id="cd00383">
    <property type="entry name" value="trans_reg_C"/>
    <property type="match status" value="1"/>
</dbReference>
<dbReference type="InterPro" id="IPR001867">
    <property type="entry name" value="OmpR/PhoB-type_DNA-bd"/>
</dbReference>
<accession>A0ABT6N682</accession>
<name>A0ABT6N682_9SPHN</name>
<feature type="DNA-binding region" description="OmpR/PhoB-type" evidence="3">
    <location>
        <begin position="129"/>
        <end position="228"/>
    </location>
</feature>
<dbReference type="InterPro" id="IPR001789">
    <property type="entry name" value="Sig_transdc_resp-reg_receiver"/>
</dbReference>
<evidence type="ECO:0000259" key="4">
    <source>
        <dbReference type="PROSITE" id="PS50110"/>
    </source>
</evidence>
<evidence type="ECO:0000259" key="5">
    <source>
        <dbReference type="PROSITE" id="PS51755"/>
    </source>
</evidence>
<evidence type="ECO:0000256" key="3">
    <source>
        <dbReference type="PROSITE-ProRule" id="PRU01091"/>
    </source>
</evidence>
<feature type="domain" description="OmpR/PhoB-type" evidence="5">
    <location>
        <begin position="129"/>
        <end position="228"/>
    </location>
</feature>
<dbReference type="RefSeq" id="WP_281045956.1">
    <property type="nucleotide sequence ID" value="NZ_JARYGZ010000003.1"/>
</dbReference>
<dbReference type="Gene3D" id="1.10.10.10">
    <property type="entry name" value="Winged helix-like DNA-binding domain superfamily/Winged helix DNA-binding domain"/>
    <property type="match status" value="1"/>
</dbReference>
<dbReference type="PANTHER" id="PTHR48111:SF50">
    <property type="entry name" value="KDP OPERON TRANSCRIPTIONAL REGULATORY PROTEIN KDPE"/>
    <property type="match status" value="1"/>
</dbReference>
<dbReference type="Proteomes" id="UP001160625">
    <property type="component" value="Unassembled WGS sequence"/>
</dbReference>
<dbReference type="Pfam" id="PF00072">
    <property type="entry name" value="Response_reg"/>
    <property type="match status" value="1"/>
</dbReference>
<dbReference type="InterPro" id="IPR036388">
    <property type="entry name" value="WH-like_DNA-bd_sf"/>
</dbReference>
<proteinExistence type="predicted"/>
<dbReference type="Gene3D" id="6.10.250.690">
    <property type="match status" value="1"/>
</dbReference>
<keyword evidence="1 3" id="KW-0238">DNA-binding</keyword>
<comment type="caution">
    <text evidence="6">The sequence shown here is derived from an EMBL/GenBank/DDBJ whole genome shotgun (WGS) entry which is preliminary data.</text>
</comment>
<dbReference type="Gene3D" id="3.40.50.2300">
    <property type="match status" value="1"/>
</dbReference>
<feature type="domain" description="Response regulatory" evidence="4">
    <location>
        <begin position="6"/>
        <end position="119"/>
    </location>
</feature>
<dbReference type="SMART" id="SM00448">
    <property type="entry name" value="REC"/>
    <property type="match status" value="1"/>
</dbReference>
<dbReference type="PROSITE" id="PS51755">
    <property type="entry name" value="OMPR_PHOB"/>
    <property type="match status" value="1"/>
</dbReference>
<dbReference type="SUPFAM" id="SSF52172">
    <property type="entry name" value="CheY-like"/>
    <property type="match status" value="1"/>
</dbReference>
<evidence type="ECO:0000313" key="6">
    <source>
        <dbReference type="EMBL" id="MDH7640605.1"/>
    </source>
</evidence>
<dbReference type="PANTHER" id="PTHR48111">
    <property type="entry name" value="REGULATOR OF RPOS"/>
    <property type="match status" value="1"/>
</dbReference>
<dbReference type="Pfam" id="PF00486">
    <property type="entry name" value="Trans_reg_C"/>
    <property type="match status" value="1"/>
</dbReference>
<reference evidence="6" key="1">
    <citation type="submission" date="2023-04" db="EMBL/GenBank/DDBJ databases">
        <title>Sphingomonas sp. MAHUQ-71 isolated from rice field.</title>
        <authorList>
            <person name="Huq M.A."/>
        </authorList>
    </citation>
    <scope>NUCLEOTIDE SEQUENCE</scope>
    <source>
        <strain evidence="6">MAHUQ-71</strain>
    </source>
</reference>
<dbReference type="EMBL" id="JARYGZ010000003">
    <property type="protein sequence ID" value="MDH7640605.1"/>
    <property type="molecule type" value="Genomic_DNA"/>
</dbReference>
<dbReference type="InterPro" id="IPR011006">
    <property type="entry name" value="CheY-like_superfamily"/>
</dbReference>
<dbReference type="SMART" id="SM00862">
    <property type="entry name" value="Trans_reg_C"/>
    <property type="match status" value="1"/>
</dbReference>
<evidence type="ECO:0000313" key="7">
    <source>
        <dbReference type="Proteomes" id="UP001160625"/>
    </source>
</evidence>
<protein>
    <submittedName>
        <fullName evidence="6">Response regulator transcription factor</fullName>
    </submittedName>
</protein>
<dbReference type="InterPro" id="IPR039420">
    <property type="entry name" value="WalR-like"/>
</dbReference>
<feature type="modified residue" description="4-aspartylphosphate" evidence="2">
    <location>
        <position position="55"/>
    </location>
</feature>
<organism evidence="6 7">
    <name type="scientific">Sphingomonas oryzagri</name>
    <dbReference type="NCBI Taxonomy" id="3042314"/>
    <lineage>
        <taxon>Bacteria</taxon>
        <taxon>Pseudomonadati</taxon>
        <taxon>Pseudomonadota</taxon>
        <taxon>Alphaproteobacteria</taxon>
        <taxon>Sphingomonadales</taxon>
        <taxon>Sphingomonadaceae</taxon>
        <taxon>Sphingomonas</taxon>
    </lineage>
</organism>
<dbReference type="PROSITE" id="PS50110">
    <property type="entry name" value="RESPONSE_REGULATORY"/>
    <property type="match status" value="1"/>
</dbReference>
<keyword evidence="2" id="KW-0597">Phosphoprotein</keyword>
<evidence type="ECO:0000256" key="2">
    <source>
        <dbReference type="PROSITE-ProRule" id="PRU00169"/>
    </source>
</evidence>